<reference evidence="2 3" key="1">
    <citation type="journal article" date="2024" name="Ann. Entomol. Soc. Am.">
        <title>Genomic analyses of the southern and eastern yellowjacket wasps (Hymenoptera: Vespidae) reveal evolutionary signatures of social life.</title>
        <authorList>
            <person name="Catto M.A."/>
            <person name="Caine P.B."/>
            <person name="Orr S.E."/>
            <person name="Hunt B.G."/>
            <person name="Goodisman M.A.D."/>
        </authorList>
    </citation>
    <scope>NUCLEOTIDE SEQUENCE [LARGE SCALE GENOMIC DNA]</scope>
    <source>
        <strain evidence="2">233</strain>
        <tissue evidence="2">Head and thorax</tissue>
    </source>
</reference>
<dbReference type="AlphaFoldDB" id="A0ABD2BDZ7"/>
<sequence>MFEFLLSSVLFVFIQEILWAVKARTSFIILIIENLFCDNSYLSSINLKIIDCITIKCHEYIVNVLVKMMTILVQSLNKENDSYK</sequence>
<dbReference type="EMBL" id="JAUDFV010000110">
    <property type="protein sequence ID" value="KAL2730974.1"/>
    <property type="molecule type" value="Genomic_DNA"/>
</dbReference>
<evidence type="ECO:0008006" key="4">
    <source>
        <dbReference type="Google" id="ProtNLM"/>
    </source>
</evidence>
<comment type="caution">
    <text evidence="2">The sequence shown here is derived from an EMBL/GenBank/DDBJ whole genome shotgun (WGS) entry which is preliminary data.</text>
</comment>
<evidence type="ECO:0000313" key="3">
    <source>
        <dbReference type="Proteomes" id="UP001607302"/>
    </source>
</evidence>
<accession>A0ABD2BDZ7</accession>
<feature type="chain" id="PRO_5044822355" description="Secreted protein" evidence="1">
    <location>
        <begin position="24"/>
        <end position="84"/>
    </location>
</feature>
<dbReference type="Proteomes" id="UP001607302">
    <property type="component" value="Unassembled WGS sequence"/>
</dbReference>
<organism evidence="2 3">
    <name type="scientific">Vespula squamosa</name>
    <name type="common">Southern yellow jacket</name>
    <name type="synonym">Wasp</name>
    <dbReference type="NCBI Taxonomy" id="30214"/>
    <lineage>
        <taxon>Eukaryota</taxon>
        <taxon>Metazoa</taxon>
        <taxon>Ecdysozoa</taxon>
        <taxon>Arthropoda</taxon>
        <taxon>Hexapoda</taxon>
        <taxon>Insecta</taxon>
        <taxon>Pterygota</taxon>
        <taxon>Neoptera</taxon>
        <taxon>Endopterygota</taxon>
        <taxon>Hymenoptera</taxon>
        <taxon>Apocrita</taxon>
        <taxon>Aculeata</taxon>
        <taxon>Vespoidea</taxon>
        <taxon>Vespidae</taxon>
        <taxon>Vespinae</taxon>
        <taxon>Vespula</taxon>
    </lineage>
</organism>
<proteinExistence type="predicted"/>
<evidence type="ECO:0000313" key="2">
    <source>
        <dbReference type="EMBL" id="KAL2730974.1"/>
    </source>
</evidence>
<keyword evidence="3" id="KW-1185">Reference proteome</keyword>
<evidence type="ECO:0000256" key="1">
    <source>
        <dbReference type="SAM" id="SignalP"/>
    </source>
</evidence>
<feature type="signal peptide" evidence="1">
    <location>
        <begin position="1"/>
        <end position="23"/>
    </location>
</feature>
<keyword evidence="1" id="KW-0732">Signal</keyword>
<protein>
    <recommendedName>
        <fullName evidence="4">Secreted protein</fullName>
    </recommendedName>
</protein>
<gene>
    <name evidence="2" type="ORF">V1478_005387</name>
</gene>
<name>A0ABD2BDZ7_VESSQ</name>